<dbReference type="GO" id="GO:0061564">
    <property type="term" value="P:axon development"/>
    <property type="evidence" value="ECO:0007669"/>
    <property type="project" value="TreeGrafter"/>
</dbReference>
<dbReference type="GO" id="GO:0070888">
    <property type="term" value="F:E-box binding"/>
    <property type="evidence" value="ECO:0007669"/>
    <property type="project" value="TreeGrafter"/>
</dbReference>
<name>A0A8D2LFL5_VARKO</name>
<dbReference type="OMA" id="KEGTYGS"/>
<protein>
    <submittedName>
        <fullName evidence="5">Basic helix-loop-helix family member a9</fullName>
    </submittedName>
</protein>
<dbReference type="CDD" id="cd18912">
    <property type="entry name" value="bHLH_TS_bHLHa9"/>
    <property type="match status" value="1"/>
</dbReference>
<organism evidence="5 6">
    <name type="scientific">Varanus komodoensis</name>
    <name type="common">Komodo dragon</name>
    <dbReference type="NCBI Taxonomy" id="61221"/>
    <lineage>
        <taxon>Eukaryota</taxon>
        <taxon>Metazoa</taxon>
        <taxon>Chordata</taxon>
        <taxon>Craniata</taxon>
        <taxon>Vertebrata</taxon>
        <taxon>Euteleostomi</taxon>
        <taxon>Lepidosauria</taxon>
        <taxon>Squamata</taxon>
        <taxon>Bifurcata</taxon>
        <taxon>Unidentata</taxon>
        <taxon>Episquamata</taxon>
        <taxon>Toxicofera</taxon>
        <taxon>Anguimorpha</taxon>
        <taxon>Paleoanguimorpha</taxon>
        <taxon>Varanoidea</taxon>
        <taxon>Varanidae</taxon>
        <taxon>Varanus</taxon>
    </lineage>
</organism>
<keyword evidence="1" id="KW-0805">Transcription regulation</keyword>
<dbReference type="PANTHER" id="PTHR19290">
    <property type="entry name" value="BASIC HELIX-LOOP-HELIX PROTEIN NEUROGENIN-RELATED"/>
    <property type="match status" value="1"/>
</dbReference>
<dbReference type="GO" id="GO:0046983">
    <property type="term" value="F:protein dimerization activity"/>
    <property type="evidence" value="ECO:0007669"/>
    <property type="project" value="InterPro"/>
</dbReference>
<feature type="domain" description="BHLH" evidence="4">
    <location>
        <begin position="47"/>
        <end position="99"/>
    </location>
</feature>
<dbReference type="Ensembl" id="ENSVKKT00000021791.1">
    <property type="protein sequence ID" value="ENSVKKP00000021261.1"/>
    <property type="gene ID" value="ENSVKKG00000014257.1"/>
</dbReference>
<evidence type="ECO:0000256" key="2">
    <source>
        <dbReference type="ARBA" id="ARBA00023163"/>
    </source>
</evidence>
<feature type="region of interest" description="Disordered" evidence="3">
    <location>
        <begin position="131"/>
        <end position="180"/>
    </location>
</feature>
<feature type="region of interest" description="Disordered" evidence="3">
    <location>
        <begin position="1"/>
        <end position="51"/>
    </location>
</feature>
<dbReference type="Gene3D" id="4.10.280.10">
    <property type="entry name" value="Helix-loop-helix DNA-binding domain"/>
    <property type="match status" value="1"/>
</dbReference>
<gene>
    <name evidence="5" type="primary">BHLHA9</name>
</gene>
<evidence type="ECO:0000259" key="4">
    <source>
        <dbReference type="PROSITE" id="PS50888"/>
    </source>
</evidence>
<evidence type="ECO:0000256" key="1">
    <source>
        <dbReference type="ARBA" id="ARBA00023015"/>
    </source>
</evidence>
<dbReference type="Pfam" id="PF00010">
    <property type="entry name" value="HLH"/>
    <property type="match status" value="1"/>
</dbReference>
<dbReference type="GO" id="GO:0000981">
    <property type="term" value="F:DNA-binding transcription factor activity, RNA polymerase II-specific"/>
    <property type="evidence" value="ECO:0007669"/>
    <property type="project" value="TreeGrafter"/>
</dbReference>
<dbReference type="GO" id="GO:0045944">
    <property type="term" value="P:positive regulation of transcription by RNA polymerase II"/>
    <property type="evidence" value="ECO:0007669"/>
    <property type="project" value="TreeGrafter"/>
</dbReference>
<proteinExistence type="predicted"/>
<dbReference type="InterPro" id="IPR011598">
    <property type="entry name" value="bHLH_dom"/>
</dbReference>
<dbReference type="GO" id="GO:0005634">
    <property type="term" value="C:nucleus"/>
    <property type="evidence" value="ECO:0007669"/>
    <property type="project" value="TreeGrafter"/>
</dbReference>
<sequence length="205" mass="22486">MHICPKGPPGASTWDVRLPQPCQGAAHPGATEQAKPRRKARPTRSKARRVAANVRERRRILDYNQAFNALRLALRHDLAGKRLSKIATLRRAIHRIASLSRSLRSAPPARWPCAHAECRCSGDPPGLFPLPQEPSCAKAPPLPGPPEASLQRLHESPQEGSCPPGLAYHPGGSRPPLGQAACHQRRMADLRSRHPGPLPWEYGIF</sequence>
<dbReference type="InterPro" id="IPR036638">
    <property type="entry name" value="HLH_DNA-bd_sf"/>
</dbReference>
<reference evidence="5" key="1">
    <citation type="submission" date="2025-08" db="UniProtKB">
        <authorList>
            <consortium name="Ensembl"/>
        </authorList>
    </citation>
    <scope>IDENTIFICATION</scope>
</reference>
<dbReference type="PROSITE" id="PS50888">
    <property type="entry name" value="BHLH"/>
    <property type="match status" value="1"/>
</dbReference>
<evidence type="ECO:0000256" key="3">
    <source>
        <dbReference type="SAM" id="MobiDB-lite"/>
    </source>
</evidence>
<keyword evidence="2" id="KW-0804">Transcription</keyword>
<dbReference type="PANTHER" id="PTHR19290:SF163">
    <property type="entry name" value="BASIC HELIX-LOOP-HELIX NEURAL TRANSCRIPTION FACTOR TAP"/>
    <property type="match status" value="1"/>
</dbReference>
<accession>A0A8D2LFL5</accession>
<dbReference type="Proteomes" id="UP000694545">
    <property type="component" value="Unplaced"/>
</dbReference>
<dbReference type="GO" id="GO:0007423">
    <property type="term" value="P:sensory organ development"/>
    <property type="evidence" value="ECO:0007669"/>
    <property type="project" value="TreeGrafter"/>
</dbReference>
<keyword evidence="6" id="KW-1185">Reference proteome</keyword>
<reference evidence="5" key="2">
    <citation type="submission" date="2025-09" db="UniProtKB">
        <authorList>
            <consortium name="Ensembl"/>
        </authorList>
    </citation>
    <scope>IDENTIFICATION</scope>
</reference>
<dbReference type="SMART" id="SM00353">
    <property type="entry name" value="HLH"/>
    <property type="match status" value="1"/>
</dbReference>
<evidence type="ECO:0000313" key="5">
    <source>
        <dbReference type="Ensembl" id="ENSVKKP00000021261.1"/>
    </source>
</evidence>
<dbReference type="SUPFAM" id="SSF47459">
    <property type="entry name" value="HLH, helix-loop-helix DNA-binding domain"/>
    <property type="match status" value="1"/>
</dbReference>
<dbReference type="AlphaFoldDB" id="A0A8D2LFL5"/>
<feature type="compositionally biased region" description="Basic residues" evidence="3">
    <location>
        <begin position="36"/>
        <end position="49"/>
    </location>
</feature>
<dbReference type="InterPro" id="IPR050359">
    <property type="entry name" value="bHLH_transcription_factors"/>
</dbReference>
<evidence type="ECO:0000313" key="6">
    <source>
        <dbReference type="Proteomes" id="UP000694545"/>
    </source>
</evidence>